<dbReference type="GO" id="GO:0020037">
    <property type="term" value="F:heme binding"/>
    <property type="evidence" value="ECO:0007669"/>
    <property type="project" value="InterPro"/>
</dbReference>
<keyword evidence="4 11" id="KW-0349">Heme</keyword>
<evidence type="ECO:0000256" key="11">
    <source>
        <dbReference type="PIRSR" id="PIRSR602401-1"/>
    </source>
</evidence>
<dbReference type="Gene3D" id="1.10.630.10">
    <property type="entry name" value="Cytochrome P450"/>
    <property type="match status" value="2"/>
</dbReference>
<evidence type="ECO:0000256" key="12">
    <source>
        <dbReference type="SAM" id="MobiDB-lite"/>
    </source>
</evidence>
<evidence type="ECO:0000256" key="9">
    <source>
        <dbReference type="ARBA" id="ARBA00023004"/>
    </source>
</evidence>
<dbReference type="InterPro" id="IPR036396">
    <property type="entry name" value="Cyt_P450_sf"/>
</dbReference>
<protein>
    <submittedName>
        <fullName evidence="14">Uncharacterized protein</fullName>
    </submittedName>
</protein>
<dbReference type="InterPro" id="IPR001128">
    <property type="entry name" value="Cyt_P450"/>
</dbReference>
<keyword evidence="13" id="KW-0472">Membrane</keyword>
<evidence type="ECO:0000256" key="6">
    <source>
        <dbReference type="ARBA" id="ARBA00022723"/>
    </source>
</evidence>
<reference evidence="14" key="1">
    <citation type="submission" date="2023-07" db="EMBL/GenBank/DDBJ databases">
        <title>A chromosome-level genome assembly of Lolium multiflorum.</title>
        <authorList>
            <person name="Chen Y."/>
            <person name="Copetti D."/>
            <person name="Kolliker R."/>
            <person name="Studer B."/>
        </authorList>
    </citation>
    <scope>NUCLEOTIDE SEQUENCE</scope>
    <source>
        <strain evidence="14">02402/16</strain>
        <tissue evidence="14">Leaf</tissue>
    </source>
</reference>
<organism evidence="14 15">
    <name type="scientific">Lolium multiflorum</name>
    <name type="common">Italian ryegrass</name>
    <name type="synonym">Lolium perenne subsp. multiflorum</name>
    <dbReference type="NCBI Taxonomy" id="4521"/>
    <lineage>
        <taxon>Eukaryota</taxon>
        <taxon>Viridiplantae</taxon>
        <taxon>Streptophyta</taxon>
        <taxon>Embryophyta</taxon>
        <taxon>Tracheophyta</taxon>
        <taxon>Spermatophyta</taxon>
        <taxon>Magnoliopsida</taxon>
        <taxon>Liliopsida</taxon>
        <taxon>Poales</taxon>
        <taxon>Poaceae</taxon>
        <taxon>BOP clade</taxon>
        <taxon>Pooideae</taxon>
        <taxon>Poodae</taxon>
        <taxon>Poeae</taxon>
        <taxon>Poeae Chloroplast Group 2 (Poeae type)</taxon>
        <taxon>Loliodinae</taxon>
        <taxon>Loliinae</taxon>
        <taxon>Lolium</taxon>
    </lineage>
</organism>
<feature type="compositionally biased region" description="Acidic residues" evidence="12">
    <location>
        <begin position="363"/>
        <end position="375"/>
    </location>
</feature>
<dbReference type="PANTHER" id="PTHR47955">
    <property type="entry name" value="CYTOCHROME P450 FAMILY 71 PROTEIN"/>
    <property type="match status" value="1"/>
</dbReference>
<dbReference type="InterPro" id="IPR017972">
    <property type="entry name" value="Cyt_P450_CS"/>
</dbReference>
<comment type="pathway">
    <text evidence="2">Secondary metabolite biosynthesis.</text>
</comment>
<dbReference type="GO" id="GO:0004497">
    <property type="term" value="F:monooxygenase activity"/>
    <property type="evidence" value="ECO:0007669"/>
    <property type="project" value="UniProtKB-KW"/>
</dbReference>
<dbReference type="CDD" id="cd11072">
    <property type="entry name" value="CYP71-like"/>
    <property type="match status" value="2"/>
</dbReference>
<gene>
    <name evidence="14" type="ORF">QYE76_046342</name>
</gene>
<feature type="binding site" description="axial binding residue" evidence="11">
    <location>
        <position position="475"/>
    </location>
    <ligand>
        <name>heme</name>
        <dbReference type="ChEBI" id="CHEBI:30413"/>
    </ligand>
    <ligandPart>
        <name>Fe</name>
        <dbReference type="ChEBI" id="CHEBI:18248"/>
    </ligandPart>
</feature>
<dbReference type="GO" id="GO:0016705">
    <property type="term" value="F:oxidoreductase activity, acting on paired donors, with incorporation or reduction of molecular oxygen"/>
    <property type="evidence" value="ECO:0007669"/>
    <property type="project" value="InterPro"/>
</dbReference>
<dbReference type="PROSITE" id="PS00086">
    <property type="entry name" value="CYTOCHROME_P450"/>
    <property type="match status" value="2"/>
</dbReference>
<sequence length="1019" mass="113881">MAGEALFSIHDTAAQALFLLFLVPLVILLIGRKRWSRRKSNQQLNLPLPPSPPGKFPVIGHLHLVGSLPHVSFRDLARKHGRDLMLLRLGAVNTVVVSSPRAAEAVLRTHDHALASRPRSTVADIILYGSSDVGFAPYGHPWRQARKVVTTHMLNAKKVHSFRHDREEEVRITVAKIRASATAASAGTVPATAVDMSEHLDSYANDVVCRAVLGRHHGDDGRNKLLRELTNINMSLLGGFNLEDYFPGLAIVGVFTGLVVCHRAARVRKRWDELFDKLIDEQGRHREHENDASSYFIHVLLSLQEEYGLTTDNIKAILVDMFDAGIETTYLVLEFAMAELMNNRHVMAKLQAEVRRRRTPAPDQEEPQQDMVTEEELSDMAYLRATVKETLRLHPPAPLLIPHLSIADCEIDGYTIPSGTRLMVNVWALARDPASWDTPEEFAPERFLPGGSAAALNGKGNDFEYLPFGSGRRICPGINFANAAVELMLANLVYHFDWELPAKMKEVDMKEVFSLSIRRKEKLLLRLNLPLPPSPPVKLPVIGHLHLVGSLPHVSFRDLSRKHGPDLMLLRLGAVNTVVVSSPRAAEAVLRTHDNALASRARSAVADIIFYGSSDVGFAPYGEPWRQARKVVTTHMLSARKVHALRHGREEEVPIAVAKIRASAATAAAVDMSEHLHMYATDVVCRAVLGRHHGDDGRNKLVRELADINMSLLGGFNLEDYFPGFAIVSVFTGLVVCRRAIRVRKRWDELFFKLIDEQGRHREQEDDASSDFIHVLLSLQEEYGLTTDNVKAIVMDMFQAGIETIYLVLESAMAELMNNRHVMTKLQEEVRRRHTLGPAGAKDREEPQQNVVTEEELADMAYLRATVKETLRLHPPTPLLIPHLSMADCEIDGYTIPSGTRLMVNAWALARDPASWDMPEEFAPERFLPGGSAAALNGKGRDFEYLPFGSGRRICPGINFANAAVELMLANLVYHFDWELPAKMKEVDMREVFSLSIRRKEKLLLVPVSGSIPLSHKRE</sequence>
<evidence type="ECO:0000256" key="4">
    <source>
        <dbReference type="ARBA" id="ARBA00022617"/>
    </source>
</evidence>
<evidence type="ECO:0000256" key="2">
    <source>
        <dbReference type="ARBA" id="ARBA00005179"/>
    </source>
</evidence>
<accession>A0AAD8TLX6</accession>
<evidence type="ECO:0000256" key="8">
    <source>
        <dbReference type="ARBA" id="ARBA00023002"/>
    </source>
</evidence>
<name>A0AAD8TLX6_LOLMU</name>
<evidence type="ECO:0000313" key="15">
    <source>
        <dbReference type="Proteomes" id="UP001231189"/>
    </source>
</evidence>
<keyword evidence="10" id="KW-0503">Monooxygenase</keyword>
<dbReference type="Proteomes" id="UP001231189">
    <property type="component" value="Unassembled WGS sequence"/>
</dbReference>
<dbReference type="FunFam" id="1.10.630.10:FF:000055">
    <property type="entry name" value="Cytochrome P450 71A26"/>
    <property type="match status" value="2"/>
</dbReference>
<dbReference type="PANTHER" id="PTHR47955:SF14">
    <property type="entry name" value="OS01G0543600 PROTEIN"/>
    <property type="match status" value="1"/>
</dbReference>
<dbReference type="InterPro" id="IPR002401">
    <property type="entry name" value="Cyt_P450_E_grp-I"/>
</dbReference>
<keyword evidence="6 11" id="KW-0479">Metal-binding</keyword>
<dbReference type="SUPFAM" id="SSF48264">
    <property type="entry name" value="Cytochrome P450"/>
    <property type="match status" value="2"/>
</dbReference>
<comment type="similarity">
    <text evidence="3">Belongs to the cytochrome P450 family.</text>
</comment>
<keyword evidence="8" id="KW-0560">Oxidoreductase</keyword>
<keyword evidence="7 13" id="KW-1133">Transmembrane helix</keyword>
<dbReference type="PRINTS" id="PR00385">
    <property type="entry name" value="P450"/>
</dbReference>
<dbReference type="PRINTS" id="PR00463">
    <property type="entry name" value="EP450I"/>
</dbReference>
<dbReference type="GO" id="GO:0005506">
    <property type="term" value="F:iron ion binding"/>
    <property type="evidence" value="ECO:0007669"/>
    <property type="project" value="InterPro"/>
</dbReference>
<evidence type="ECO:0000256" key="10">
    <source>
        <dbReference type="ARBA" id="ARBA00023033"/>
    </source>
</evidence>
<dbReference type="Pfam" id="PF00067">
    <property type="entry name" value="p450"/>
    <property type="match status" value="2"/>
</dbReference>
<feature type="transmembrane region" description="Helical" evidence="13">
    <location>
        <begin position="12"/>
        <end position="31"/>
    </location>
</feature>
<proteinExistence type="inferred from homology"/>
<comment type="caution">
    <text evidence="14">The sequence shown here is derived from an EMBL/GenBank/DDBJ whole genome shotgun (WGS) entry which is preliminary data.</text>
</comment>
<feature type="region of interest" description="Disordered" evidence="12">
    <location>
        <begin position="355"/>
        <end position="375"/>
    </location>
</feature>
<keyword evidence="15" id="KW-1185">Reference proteome</keyword>
<evidence type="ECO:0000256" key="13">
    <source>
        <dbReference type="SAM" id="Phobius"/>
    </source>
</evidence>
<keyword evidence="5 13" id="KW-0812">Transmembrane</keyword>
<keyword evidence="9 11" id="KW-0408">Iron</keyword>
<evidence type="ECO:0000256" key="3">
    <source>
        <dbReference type="ARBA" id="ARBA00010617"/>
    </source>
</evidence>
<evidence type="ECO:0000256" key="1">
    <source>
        <dbReference type="ARBA" id="ARBA00001971"/>
    </source>
</evidence>
<evidence type="ECO:0000256" key="5">
    <source>
        <dbReference type="ARBA" id="ARBA00022692"/>
    </source>
</evidence>
<evidence type="ECO:0000313" key="14">
    <source>
        <dbReference type="EMBL" id="KAK1685494.1"/>
    </source>
</evidence>
<dbReference type="EMBL" id="JAUUTY010000002">
    <property type="protein sequence ID" value="KAK1685494.1"/>
    <property type="molecule type" value="Genomic_DNA"/>
</dbReference>
<comment type="cofactor">
    <cofactor evidence="1 11">
        <name>heme</name>
        <dbReference type="ChEBI" id="CHEBI:30413"/>
    </cofactor>
</comment>
<dbReference type="AlphaFoldDB" id="A0AAD8TLX6"/>
<evidence type="ECO:0000256" key="7">
    <source>
        <dbReference type="ARBA" id="ARBA00022989"/>
    </source>
</evidence>